<evidence type="ECO:0000313" key="1">
    <source>
        <dbReference type="EMBL" id="EAS32322.2"/>
    </source>
</evidence>
<organism evidence="1 2">
    <name type="scientific">Coccidioides immitis (strain RS)</name>
    <name type="common">Valley fever fungus</name>
    <dbReference type="NCBI Taxonomy" id="246410"/>
    <lineage>
        <taxon>Eukaryota</taxon>
        <taxon>Fungi</taxon>
        <taxon>Dikarya</taxon>
        <taxon>Ascomycota</taxon>
        <taxon>Pezizomycotina</taxon>
        <taxon>Eurotiomycetes</taxon>
        <taxon>Eurotiomycetidae</taxon>
        <taxon>Onygenales</taxon>
        <taxon>Onygenaceae</taxon>
        <taxon>Coccidioides</taxon>
    </lineage>
</organism>
<sequence length="55" mass="6069">MAYTKMGINAYINACVNACVTTEKKSIIIEILEDGSDDTTVGGDYVFCHFYGLRL</sequence>
<dbReference type="GeneID" id="4563652"/>
<gene>
    <name evidence="1" type="ORF">CIMG_03346</name>
</gene>
<dbReference type="KEGG" id="cim:CIMG_03346"/>
<name>A0A0E1S2R6_COCIM</name>
<dbReference type="VEuPathDB" id="FungiDB:CIMG_03346"/>
<protein>
    <submittedName>
        <fullName evidence="1">Uncharacterized protein</fullName>
    </submittedName>
</protein>
<proteinExistence type="predicted"/>
<keyword evidence="2" id="KW-1185">Reference proteome</keyword>
<reference evidence="2" key="1">
    <citation type="journal article" date="2009" name="Genome Res.">
        <title>Comparative genomic analyses of the human fungal pathogens Coccidioides and their relatives.</title>
        <authorList>
            <person name="Sharpton T.J."/>
            <person name="Stajich J.E."/>
            <person name="Rounsley S.D."/>
            <person name="Gardner M.J."/>
            <person name="Wortman J.R."/>
            <person name="Jordar V.S."/>
            <person name="Maiti R."/>
            <person name="Kodira C.D."/>
            <person name="Neafsey D.E."/>
            <person name="Zeng Q."/>
            <person name="Hung C.-Y."/>
            <person name="McMahan C."/>
            <person name="Muszewska A."/>
            <person name="Grynberg M."/>
            <person name="Mandel M.A."/>
            <person name="Kellner E.M."/>
            <person name="Barker B.M."/>
            <person name="Galgiani J.N."/>
            <person name="Orbach M.J."/>
            <person name="Kirkland T.N."/>
            <person name="Cole G.T."/>
            <person name="Henn M.R."/>
            <person name="Birren B.W."/>
            <person name="Taylor J.W."/>
        </authorList>
    </citation>
    <scope>NUCLEOTIDE SEQUENCE [LARGE SCALE GENOMIC DNA]</scope>
    <source>
        <strain evidence="2">RS</strain>
    </source>
</reference>
<dbReference type="InParanoid" id="A0A0E1S2R6"/>
<accession>A0A0E1S2R6</accession>
<dbReference type="EMBL" id="GG704916">
    <property type="protein sequence ID" value="EAS32322.2"/>
    <property type="molecule type" value="Genomic_DNA"/>
</dbReference>
<dbReference type="Proteomes" id="UP000001261">
    <property type="component" value="Unassembled WGS sequence"/>
</dbReference>
<evidence type="ECO:0000313" key="2">
    <source>
        <dbReference type="Proteomes" id="UP000001261"/>
    </source>
</evidence>
<dbReference type="RefSeq" id="XP_001243905.2">
    <property type="nucleotide sequence ID" value="XM_001243904.2"/>
</dbReference>
<reference evidence="2" key="2">
    <citation type="journal article" date="2010" name="Genome Res.">
        <title>Population genomic sequencing of Coccidioides fungi reveals recent hybridization and transposon control.</title>
        <authorList>
            <person name="Neafsey D.E."/>
            <person name="Barker B.M."/>
            <person name="Sharpton T.J."/>
            <person name="Stajich J.E."/>
            <person name="Park D.J."/>
            <person name="Whiston E."/>
            <person name="Hung C.-Y."/>
            <person name="McMahan C."/>
            <person name="White J."/>
            <person name="Sykes S."/>
            <person name="Heiman D."/>
            <person name="Young S."/>
            <person name="Zeng Q."/>
            <person name="Abouelleil A."/>
            <person name="Aftuck L."/>
            <person name="Bessette D."/>
            <person name="Brown A."/>
            <person name="FitzGerald M."/>
            <person name="Lui A."/>
            <person name="Macdonald J.P."/>
            <person name="Priest M."/>
            <person name="Orbach M.J."/>
            <person name="Galgiani J.N."/>
            <person name="Kirkland T.N."/>
            <person name="Cole G.T."/>
            <person name="Birren B.W."/>
            <person name="Henn M.R."/>
            <person name="Taylor J.W."/>
            <person name="Rounsley S.D."/>
        </authorList>
    </citation>
    <scope>GENOME REANNOTATION</scope>
    <source>
        <strain evidence="2">RS</strain>
    </source>
</reference>
<dbReference type="AlphaFoldDB" id="A0A0E1S2R6"/>